<comment type="caution">
    <text evidence="1">The sequence shown here is derived from an EMBL/GenBank/DDBJ whole genome shotgun (WGS) entry which is preliminary data.</text>
</comment>
<protein>
    <submittedName>
        <fullName evidence="1">Ornithine carbamoyltransferase</fullName>
    </submittedName>
</protein>
<dbReference type="EMBL" id="PQXF01000001">
    <property type="protein sequence ID" value="PXF62137.1"/>
    <property type="molecule type" value="Genomic_DNA"/>
</dbReference>
<evidence type="ECO:0000313" key="1">
    <source>
        <dbReference type="EMBL" id="PXF62137.1"/>
    </source>
</evidence>
<organism evidence="1 2">
    <name type="scientific">Candidatus Methanogaster sp</name>
    <dbReference type="NCBI Taxonomy" id="3386292"/>
    <lineage>
        <taxon>Archaea</taxon>
        <taxon>Methanobacteriati</taxon>
        <taxon>Methanobacteriota</taxon>
        <taxon>Stenosarchaea group</taxon>
        <taxon>Methanomicrobia</taxon>
        <taxon>Methanosarcinales</taxon>
        <taxon>ANME-2 cluster</taxon>
        <taxon>Candidatus Methanogasteraceae</taxon>
        <taxon>Candidatus Methanogaster</taxon>
    </lineage>
</organism>
<accession>A0AC61L719</accession>
<sequence length="304" mass="33335">MMHLISASDLKREEIYNLLDLAARMKEGRDSYMDALKGLSLAMIFEKQSTRTRVSFEVAMTELGGHALYLNYADLQLGRSETICDTASVLSRYVHAITARVYSHEIVRELARCADIPVINALSDMEHPCQLLADLLTIRECKGDLEGLRIAWIGDGNNVCNSLILGSAITGMNLSVACPAGYEPDARVVAHANELGSSLLITNDPVEAASGADVLYTDVWVSMGDEEEEEERFRDFSGFQINSDLLGHAKSDCIVLHCLPAHRGQEISAEVLDGEHSVVLDQAENRLHAQKALLMTVIPCQCDG</sequence>
<gene>
    <name evidence="1" type="primary">argF</name>
    <name evidence="1" type="ORF">C4B59_00560</name>
</gene>
<proteinExistence type="predicted"/>
<reference evidence="1" key="1">
    <citation type="submission" date="2018-01" db="EMBL/GenBank/DDBJ databases">
        <authorList>
            <person name="Krukenberg V."/>
        </authorList>
    </citation>
    <scope>NUCLEOTIDE SEQUENCE</scope>
    <source>
        <strain evidence="1">E20ANME2</strain>
    </source>
</reference>
<evidence type="ECO:0000313" key="2">
    <source>
        <dbReference type="Proteomes" id="UP000248329"/>
    </source>
</evidence>
<name>A0AC61L719_9EURY</name>
<dbReference type="Proteomes" id="UP000248329">
    <property type="component" value="Unassembled WGS sequence"/>
</dbReference>